<feature type="region of interest" description="Disordered" evidence="1">
    <location>
        <begin position="1"/>
        <end position="135"/>
    </location>
</feature>
<evidence type="ECO:0000313" key="2">
    <source>
        <dbReference type="EMBL" id="KAJ7101506.1"/>
    </source>
</evidence>
<evidence type="ECO:0000313" key="3">
    <source>
        <dbReference type="Proteomes" id="UP001222325"/>
    </source>
</evidence>
<dbReference type="AlphaFoldDB" id="A0AAD6UFQ2"/>
<feature type="compositionally biased region" description="Pro residues" evidence="1">
    <location>
        <begin position="46"/>
        <end position="58"/>
    </location>
</feature>
<reference evidence="2" key="1">
    <citation type="submission" date="2023-03" db="EMBL/GenBank/DDBJ databases">
        <title>Massive genome expansion in bonnet fungi (Mycena s.s.) driven by repeated elements and novel gene families across ecological guilds.</title>
        <authorList>
            <consortium name="Lawrence Berkeley National Laboratory"/>
            <person name="Harder C.B."/>
            <person name="Miyauchi S."/>
            <person name="Viragh M."/>
            <person name="Kuo A."/>
            <person name="Thoen E."/>
            <person name="Andreopoulos B."/>
            <person name="Lu D."/>
            <person name="Skrede I."/>
            <person name="Drula E."/>
            <person name="Henrissat B."/>
            <person name="Morin E."/>
            <person name="Kohler A."/>
            <person name="Barry K."/>
            <person name="LaButti K."/>
            <person name="Morin E."/>
            <person name="Salamov A."/>
            <person name="Lipzen A."/>
            <person name="Mereny Z."/>
            <person name="Hegedus B."/>
            <person name="Baldrian P."/>
            <person name="Stursova M."/>
            <person name="Weitz H."/>
            <person name="Taylor A."/>
            <person name="Grigoriev I.V."/>
            <person name="Nagy L.G."/>
            <person name="Martin F."/>
            <person name="Kauserud H."/>
        </authorList>
    </citation>
    <scope>NUCLEOTIDE SEQUENCE</scope>
    <source>
        <strain evidence="2">CBHHK173m</strain>
    </source>
</reference>
<name>A0AAD6UFQ2_9AGAR</name>
<feature type="compositionally biased region" description="Low complexity" evidence="1">
    <location>
        <begin position="1"/>
        <end position="23"/>
    </location>
</feature>
<protein>
    <submittedName>
        <fullName evidence="2">Uncharacterized protein</fullName>
    </submittedName>
</protein>
<accession>A0AAD6UFQ2</accession>
<comment type="caution">
    <text evidence="2">The sequence shown here is derived from an EMBL/GenBank/DDBJ whole genome shotgun (WGS) entry which is preliminary data.</text>
</comment>
<feature type="compositionally biased region" description="Basic residues" evidence="1">
    <location>
        <begin position="105"/>
        <end position="115"/>
    </location>
</feature>
<dbReference type="EMBL" id="JARJCN010000004">
    <property type="protein sequence ID" value="KAJ7101506.1"/>
    <property type="molecule type" value="Genomic_DNA"/>
</dbReference>
<evidence type="ECO:0000256" key="1">
    <source>
        <dbReference type="SAM" id="MobiDB-lite"/>
    </source>
</evidence>
<feature type="compositionally biased region" description="Low complexity" evidence="1">
    <location>
        <begin position="88"/>
        <end position="104"/>
    </location>
</feature>
<dbReference type="Proteomes" id="UP001222325">
    <property type="component" value="Unassembled WGS sequence"/>
</dbReference>
<sequence>MTNTTDPASSSTNTPSPSSASSSHGMGTGPTAMKLKPHLHSTPGATLPPLPRPRPRVPPRASSSSSSPSPSGAPTPSSTAPAAPPPRRGSANSPHPQAAAPPRVPRLRAAPRARARVQDRVQDRRRPRAPRAPQRACSALHDLRMLVVMGAVPPSLSFPFAPVRSPPPCRCPWRWLAARLTCVRPQDVQRGVHPQRAPRRGRARAGGGPLTLAFGGWVGVCGCVGGGRVVTVCGRGGVRGV</sequence>
<feature type="compositionally biased region" description="Low complexity" evidence="1">
    <location>
        <begin position="59"/>
        <end position="81"/>
    </location>
</feature>
<gene>
    <name evidence="2" type="ORF">B0H15DRAFT_816308</name>
</gene>
<keyword evidence="3" id="KW-1185">Reference proteome</keyword>
<proteinExistence type="predicted"/>
<organism evidence="2 3">
    <name type="scientific">Mycena belliarum</name>
    <dbReference type="NCBI Taxonomy" id="1033014"/>
    <lineage>
        <taxon>Eukaryota</taxon>
        <taxon>Fungi</taxon>
        <taxon>Dikarya</taxon>
        <taxon>Basidiomycota</taxon>
        <taxon>Agaricomycotina</taxon>
        <taxon>Agaricomycetes</taxon>
        <taxon>Agaricomycetidae</taxon>
        <taxon>Agaricales</taxon>
        <taxon>Marasmiineae</taxon>
        <taxon>Mycenaceae</taxon>
        <taxon>Mycena</taxon>
    </lineage>
</organism>